<comment type="caution">
    <text evidence="12">The sequence shown here is derived from an EMBL/GenBank/DDBJ whole genome shotgun (WGS) entry which is preliminary data.</text>
</comment>
<keyword evidence="7 12" id="KW-0808">Transferase</keyword>
<reference evidence="12 13" key="1">
    <citation type="journal article" date="2019" name="ISME J.">
        <title>Insights into ecological role of a new deltaproteobacterial order Candidatus Acidulodesulfobacterales by metagenomics and metatranscriptomics.</title>
        <authorList>
            <person name="Tan S."/>
            <person name="Liu J."/>
            <person name="Fang Y."/>
            <person name="Hedlund B.P."/>
            <person name="Lian Z.H."/>
            <person name="Huang L.Y."/>
            <person name="Li J.T."/>
            <person name="Huang L.N."/>
            <person name="Li W.J."/>
            <person name="Jiang H.C."/>
            <person name="Dong H.L."/>
            <person name="Shu W.S."/>
        </authorList>
    </citation>
    <scope>NUCLEOTIDE SEQUENCE [LARGE SCALE GENOMIC DNA]</scope>
    <source>
        <strain evidence="12">AP1</strain>
    </source>
</reference>
<dbReference type="PANTHER" id="PTHR21098">
    <property type="entry name" value="RIBOFLAVIN SYNTHASE ALPHA CHAIN"/>
    <property type="match status" value="1"/>
</dbReference>
<organism evidence="12 13">
    <name type="scientific">Candidatus Acididesulfobacter diazotrophicus</name>
    <dbReference type="NCBI Taxonomy" id="2597226"/>
    <lineage>
        <taxon>Bacteria</taxon>
        <taxon>Deltaproteobacteria</taxon>
        <taxon>Candidatus Acidulodesulfobacterales</taxon>
        <taxon>Candidatus Acididesulfobacter</taxon>
    </lineage>
</organism>
<evidence type="ECO:0000256" key="2">
    <source>
        <dbReference type="ARBA" id="ARBA00002803"/>
    </source>
</evidence>
<dbReference type="GO" id="GO:0009231">
    <property type="term" value="P:riboflavin biosynthetic process"/>
    <property type="evidence" value="ECO:0007669"/>
    <property type="project" value="UniProtKB-KW"/>
</dbReference>
<evidence type="ECO:0000259" key="11">
    <source>
        <dbReference type="PROSITE" id="PS51177"/>
    </source>
</evidence>
<evidence type="ECO:0000256" key="3">
    <source>
        <dbReference type="ARBA" id="ARBA00004887"/>
    </source>
</evidence>
<evidence type="ECO:0000256" key="7">
    <source>
        <dbReference type="ARBA" id="ARBA00022679"/>
    </source>
</evidence>
<evidence type="ECO:0000256" key="4">
    <source>
        <dbReference type="ARBA" id="ARBA00012827"/>
    </source>
</evidence>
<dbReference type="InterPro" id="IPR001783">
    <property type="entry name" value="Lumazine-bd"/>
</dbReference>
<keyword evidence="8" id="KW-0677">Repeat</keyword>
<dbReference type="Proteomes" id="UP000319296">
    <property type="component" value="Unassembled WGS sequence"/>
</dbReference>
<dbReference type="Pfam" id="PF00677">
    <property type="entry name" value="Lum_binding"/>
    <property type="match status" value="2"/>
</dbReference>
<feature type="domain" description="Lumazine-binding" evidence="11">
    <location>
        <begin position="97"/>
        <end position="194"/>
    </location>
</feature>
<dbReference type="PANTHER" id="PTHR21098:SF12">
    <property type="entry name" value="RIBOFLAVIN SYNTHASE"/>
    <property type="match status" value="1"/>
</dbReference>
<feature type="domain" description="Lumazine-binding" evidence="11">
    <location>
        <begin position="1"/>
        <end position="96"/>
    </location>
</feature>
<sequence>MFTGIIKEKGEIKSILLRSNSGILGVYILECSKKAYIGQSISVNGICLTVKSINGKTVNFDFSPETFKKSTLKYMKIGTKVNIEPALSVNNDISGHFVLGHIDGVGKIISKQQYNNAYIIGIANNDIESSKYLINKGSIAIDGISLTINDIKNNDFYVSIIPLTYKFTNLENKKIGGYVNIEFDIIEKAAVNSSERLTENTNRKNNYFIDKKNYNENEHISNNNFKNIKKSNITYEFLYENGFIK</sequence>
<dbReference type="AlphaFoldDB" id="A0A519BK81"/>
<keyword evidence="6" id="KW-0686">Riboflavin biosynthesis</keyword>
<dbReference type="EMBL" id="SGBB01000026">
    <property type="protein sequence ID" value="RZD17673.1"/>
    <property type="molecule type" value="Genomic_DNA"/>
</dbReference>
<dbReference type="InterPro" id="IPR017938">
    <property type="entry name" value="Riboflavin_synthase-like_b-brl"/>
</dbReference>
<dbReference type="SUPFAM" id="SSF63380">
    <property type="entry name" value="Riboflavin synthase domain-like"/>
    <property type="match status" value="2"/>
</dbReference>
<dbReference type="NCBIfam" id="TIGR00187">
    <property type="entry name" value="ribE"/>
    <property type="match status" value="1"/>
</dbReference>
<dbReference type="InterPro" id="IPR026017">
    <property type="entry name" value="Lumazine-bd_dom"/>
</dbReference>
<feature type="repeat" description="Lumazine-binding" evidence="10">
    <location>
        <begin position="97"/>
        <end position="194"/>
    </location>
</feature>
<dbReference type="PIRSF" id="PIRSF000498">
    <property type="entry name" value="Riboflavin_syn_A"/>
    <property type="match status" value="1"/>
</dbReference>
<evidence type="ECO:0000313" key="13">
    <source>
        <dbReference type="Proteomes" id="UP000319296"/>
    </source>
</evidence>
<comment type="pathway">
    <text evidence="3">Cofactor biosynthesis; riboflavin biosynthesis; riboflavin from 2-hydroxy-3-oxobutyl phosphate and 5-amino-6-(D-ribitylamino)uracil: step 2/2.</text>
</comment>
<comment type="function">
    <text evidence="2">Catalyzes the dismutation of two molecules of 6,7-dimethyl-8-ribityllumazine, resulting in the formation of riboflavin and 5-amino-6-(D-ribitylamino)uracil.</text>
</comment>
<dbReference type="NCBIfam" id="NF006767">
    <property type="entry name" value="PRK09289.1"/>
    <property type="match status" value="1"/>
</dbReference>
<evidence type="ECO:0000256" key="6">
    <source>
        <dbReference type="ARBA" id="ARBA00022619"/>
    </source>
</evidence>
<evidence type="ECO:0000256" key="10">
    <source>
        <dbReference type="PROSITE-ProRule" id="PRU00524"/>
    </source>
</evidence>
<dbReference type="GO" id="GO:0004746">
    <property type="term" value="F:riboflavin synthase activity"/>
    <property type="evidence" value="ECO:0007669"/>
    <property type="project" value="UniProtKB-UniRule"/>
</dbReference>
<dbReference type="EC" id="2.5.1.9" evidence="4 9"/>
<dbReference type="Gene3D" id="2.40.30.20">
    <property type="match status" value="2"/>
</dbReference>
<feature type="repeat" description="Lumazine-binding" evidence="10">
    <location>
        <begin position="1"/>
        <end position="96"/>
    </location>
</feature>
<accession>A0A519BK81</accession>
<dbReference type="CDD" id="cd00402">
    <property type="entry name" value="Riboflavin_synthase_like"/>
    <property type="match status" value="1"/>
</dbReference>
<dbReference type="PROSITE" id="PS51177">
    <property type="entry name" value="LUMAZINE_BIND"/>
    <property type="match status" value="2"/>
</dbReference>
<evidence type="ECO:0000256" key="9">
    <source>
        <dbReference type="NCBIfam" id="TIGR00187"/>
    </source>
</evidence>
<evidence type="ECO:0000256" key="8">
    <source>
        <dbReference type="ARBA" id="ARBA00022737"/>
    </source>
</evidence>
<evidence type="ECO:0000256" key="1">
    <source>
        <dbReference type="ARBA" id="ARBA00000968"/>
    </source>
</evidence>
<name>A0A519BK81_9DELT</name>
<dbReference type="InterPro" id="IPR023366">
    <property type="entry name" value="ATP_synth_asu-like_sf"/>
</dbReference>
<evidence type="ECO:0000256" key="5">
    <source>
        <dbReference type="ARBA" id="ARBA00013950"/>
    </source>
</evidence>
<evidence type="ECO:0000313" key="12">
    <source>
        <dbReference type="EMBL" id="RZD17673.1"/>
    </source>
</evidence>
<proteinExistence type="predicted"/>
<comment type="catalytic activity">
    <reaction evidence="1">
        <text>2 6,7-dimethyl-8-(1-D-ribityl)lumazine + H(+) = 5-amino-6-(D-ribitylamino)uracil + riboflavin</text>
        <dbReference type="Rhea" id="RHEA:20772"/>
        <dbReference type="ChEBI" id="CHEBI:15378"/>
        <dbReference type="ChEBI" id="CHEBI:15934"/>
        <dbReference type="ChEBI" id="CHEBI:57986"/>
        <dbReference type="ChEBI" id="CHEBI:58201"/>
        <dbReference type="EC" id="2.5.1.9"/>
    </reaction>
</comment>
<gene>
    <name evidence="12" type="primary">ribE</name>
    <name evidence="12" type="ORF">EVG15_09920</name>
</gene>
<protein>
    <recommendedName>
        <fullName evidence="5 9">Riboflavin synthase</fullName>
        <ecNumber evidence="4 9">2.5.1.9</ecNumber>
    </recommendedName>
</protein>